<accession>A0A101LUW6</accession>
<protein>
    <submittedName>
        <fullName evidence="1">Uncharacterized protein</fullName>
    </submittedName>
</protein>
<geneLocation type="mitochondrion" evidence="1"/>
<sequence length="38" mass="4383">MILSGSMFSLGVVLLWEYSCRYPILPRRHRWVGSTSAL</sequence>
<comment type="caution">
    <text evidence="1">The sequence shown here is derived from an EMBL/GenBank/DDBJ whole genome shotgun (WGS) entry which is preliminary data.</text>
</comment>
<gene>
    <name evidence="1" type="ORF">ABT39_MTgene2168</name>
</gene>
<keyword evidence="1" id="KW-0496">Mitochondrion</keyword>
<dbReference type="EMBL" id="LKAM01000015">
    <property type="protein sequence ID" value="KUM45814.1"/>
    <property type="molecule type" value="Genomic_DNA"/>
</dbReference>
<reference evidence="1" key="1">
    <citation type="journal article" date="2015" name="Genome Biol. Evol.">
        <title>Organellar Genomes of White Spruce (Picea glauca): Assembly and Annotation.</title>
        <authorList>
            <person name="Jackman S.D."/>
            <person name="Warren R.L."/>
            <person name="Gibb E.A."/>
            <person name="Vandervalk B.P."/>
            <person name="Mohamadi H."/>
            <person name="Chu J."/>
            <person name="Raymond A."/>
            <person name="Pleasance S."/>
            <person name="Coope R."/>
            <person name="Wildung M.R."/>
            <person name="Ritland C.E."/>
            <person name="Bousquet J."/>
            <person name="Jones S.J."/>
            <person name="Bohlmann J."/>
            <person name="Birol I."/>
        </authorList>
    </citation>
    <scope>NUCLEOTIDE SEQUENCE [LARGE SCALE GENOMIC DNA]</scope>
    <source>
        <tissue evidence="1">Flushing bud</tissue>
    </source>
</reference>
<name>A0A101LUW6_PICGL</name>
<evidence type="ECO:0000313" key="1">
    <source>
        <dbReference type="EMBL" id="KUM45814.1"/>
    </source>
</evidence>
<organism evidence="1">
    <name type="scientific">Picea glauca</name>
    <name type="common">White spruce</name>
    <name type="synonym">Pinus glauca</name>
    <dbReference type="NCBI Taxonomy" id="3330"/>
    <lineage>
        <taxon>Eukaryota</taxon>
        <taxon>Viridiplantae</taxon>
        <taxon>Streptophyta</taxon>
        <taxon>Embryophyta</taxon>
        <taxon>Tracheophyta</taxon>
        <taxon>Spermatophyta</taxon>
        <taxon>Pinopsida</taxon>
        <taxon>Pinidae</taxon>
        <taxon>Conifers I</taxon>
        <taxon>Pinales</taxon>
        <taxon>Pinaceae</taxon>
        <taxon>Picea</taxon>
    </lineage>
</organism>
<proteinExistence type="predicted"/>
<dbReference type="AlphaFoldDB" id="A0A101LUW6"/>